<sequence length="84" mass="9223">MPTMPGDPNFQQTLELLTQALSRTGQSRDPSLGYADQAKRTGATDFDGDGNPAVVEEWIERMERIMKEISGLVSHHMASISSCI</sequence>
<dbReference type="EMBL" id="JAJFAZ020000001">
    <property type="protein sequence ID" value="KAI5351438.1"/>
    <property type="molecule type" value="Genomic_DNA"/>
</dbReference>
<dbReference type="Proteomes" id="UP001054821">
    <property type="component" value="Chromosome 1"/>
</dbReference>
<comment type="caution">
    <text evidence="1">The sequence shown here is derived from an EMBL/GenBank/DDBJ whole genome shotgun (WGS) entry which is preliminary data.</text>
</comment>
<reference evidence="1 2" key="1">
    <citation type="journal article" date="2022" name="G3 (Bethesda)">
        <title>Whole-genome sequence and methylome profiling of the almond [Prunus dulcis (Mill.) D.A. Webb] cultivar 'Nonpareil'.</title>
        <authorList>
            <person name="D'Amico-Willman K.M."/>
            <person name="Ouma W.Z."/>
            <person name="Meulia T."/>
            <person name="Sideli G.M."/>
            <person name="Gradziel T.M."/>
            <person name="Fresnedo-Ramirez J."/>
        </authorList>
    </citation>
    <scope>NUCLEOTIDE SEQUENCE [LARGE SCALE GENOMIC DNA]</scope>
    <source>
        <strain evidence="1">Clone GOH B32 T37-40</strain>
    </source>
</reference>
<keyword evidence="2" id="KW-1185">Reference proteome</keyword>
<dbReference type="AlphaFoldDB" id="A0AAD5F358"/>
<accession>A0AAD5F358</accession>
<protein>
    <submittedName>
        <fullName evidence="1">Uncharacterized protein</fullName>
    </submittedName>
</protein>
<evidence type="ECO:0000313" key="1">
    <source>
        <dbReference type="EMBL" id="KAI5351438.1"/>
    </source>
</evidence>
<organism evidence="1 2">
    <name type="scientific">Prunus dulcis</name>
    <name type="common">Almond</name>
    <name type="synonym">Amygdalus dulcis</name>
    <dbReference type="NCBI Taxonomy" id="3755"/>
    <lineage>
        <taxon>Eukaryota</taxon>
        <taxon>Viridiplantae</taxon>
        <taxon>Streptophyta</taxon>
        <taxon>Embryophyta</taxon>
        <taxon>Tracheophyta</taxon>
        <taxon>Spermatophyta</taxon>
        <taxon>Magnoliopsida</taxon>
        <taxon>eudicotyledons</taxon>
        <taxon>Gunneridae</taxon>
        <taxon>Pentapetalae</taxon>
        <taxon>rosids</taxon>
        <taxon>fabids</taxon>
        <taxon>Rosales</taxon>
        <taxon>Rosaceae</taxon>
        <taxon>Amygdaloideae</taxon>
        <taxon>Amygdaleae</taxon>
        <taxon>Prunus</taxon>
    </lineage>
</organism>
<proteinExistence type="predicted"/>
<gene>
    <name evidence="1" type="ORF">L3X38_004329</name>
</gene>
<evidence type="ECO:0000313" key="2">
    <source>
        <dbReference type="Proteomes" id="UP001054821"/>
    </source>
</evidence>
<name>A0AAD5F358_PRUDU</name>